<evidence type="ECO:0000313" key="5">
    <source>
        <dbReference type="Proteomes" id="UP000281549"/>
    </source>
</evidence>
<gene>
    <name evidence="2" type="ORF">O9G_000621</name>
    <name evidence="3" type="ORF">ROZALSC1DRAFT_27916</name>
</gene>
<dbReference type="EMBL" id="ML005039">
    <property type="protein sequence ID" value="RKP20622.1"/>
    <property type="molecule type" value="Genomic_DNA"/>
</dbReference>
<evidence type="ECO:0000256" key="1">
    <source>
        <dbReference type="SAM" id="MobiDB-lite"/>
    </source>
</evidence>
<sequence length="293" mass="33963">MEPLQMMVSSCYDAVIIALKSYKNLNMFTFLVEKNVRIISHPIRIGIDEEFDFYFDFPHLAILTCNKITMLSVQREFFPSVFENLDIKCISVMPPSHPTLFKRKVEFNWTLLYDNIVGQYFNSQNYAKSENPTSKILSQREPKVYNGWKHLNGIICVNVENIQPFNESSFLFVDKTSNELVGFLNDQLNASKNLPNPSFDYISDQASSQDFIKELSDLWDVGLAVEPTNKQELKKRKPRKSIQNTMPIVRSSQEVSSQFSTQNSNHIFRWGSQRLESSQSTNKNSKPKRKRGF</sequence>
<dbReference type="AlphaFoldDB" id="A0A075B0F1"/>
<dbReference type="EMBL" id="KE560959">
    <property type="protein sequence ID" value="EPZ34434.1"/>
    <property type="molecule type" value="Genomic_DNA"/>
</dbReference>
<feature type="compositionally biased region" description="Polar residues" evidence="1">
    <location>
        <begin position="274"/>
        <end position="284"/>
    </location>
</feature>
<dbReference type="HOGENOM" id="CLU_950443_0_0_1"/>
<feature type="compositionally biased region" description="Polar residues" evidence="1">
    <location>
        <begin position="241"/>
        <end position="266"/>
    </location>
</feature>
<name>A0A075B0F1_ROZAC</name>
<reference evidence="3" key="3">
    <citation type="submission" date="2018-08" db="EMBL/GenBank/DDBJ databases">
        <title>Leveraging single-cell genomics to expand the Fungal Tree of Life.</title>
        <authorList>
            <consortium name="DOE Joint Genome Institute"/>
            <person name="Ahrendt S.R."/>
            <person name="Quandt C.A."/>
            <person name="Ciobanu D."/>
            <person name="Clum A."/>
            <person name="Salamov A."/>
            <person name="Andreopoulos B."/>
            <person name="Cheng J.-F."/>
            <person name="Woyke T."/>
            <person name="Pelin A."/>
            <person name="Henrissat B."/>
            <person name="Reynolds N."/>
            <person name="Benny G.L."/>
            <person name="Smith M.E."/>
            <person name="James T.Y."/>
            <person name="Grigoriev I.V."/>
        </authorList>
    </citation>
    <scope>NUCLEOTIDE SEQUENCE</scope>
    <source>
        <strain evidence="3">CSF55</strain>
    </source>
</reference>
<dbReference type="Proteomes" id="UP000281549">
    <property type="component" value="Unassembled WGS sequence"/>
</dbReference>
<feature type="region of interest" description="Disordered" evidence="1">
    <location>
        <begin position="230"/>
        <end position="293"/>
    </location>
</feature>
<evidence type="ECO:0000313" key="3">
    <source>
        <dbReference type="EMBL" id="RKP20622.1"/>
    </source>
</evidence>
<reference evidence="5" key="2">
    <citation type="journal article" date="2018" name="Nat. Microbiol.">
        <title>Leveraging single-cell genomics to expand the fungal tree of life.</title>
        <authorList>
            <person name="Ahrendt S.R."/>
            <person name="Quandt C.A."/>
            <person name="Ciobanu D."/>
            <person name="Clum A."/>
            <person name="Salamov A."/>
            <person name="Andreopoulos B."/>
            <person name="Cheng J.F."/>
            <person name="Woyke T."/>
            <person name="Pelin A."/>
            <person name="Henrissat B."/>
            <person name="Reynolds N.K."/>
            <person name="Benny G.L."/>
            <person name="Smith M.E."/>
            <person name="James T.Y."/>
            <person name="Grigoriev I.V."/>
        </authorList>
    </citation>
    <scope>NUCLEOTIDE SEQUENCE [LARGE SCALE GENOMIC DNA]</scope>
    <source>
        <strain evidence="5">CSF55</strain>
    </source>
</reference>
<organism evidence="2 4">
    <name type="scientific">Rozella allomycis (strain CSF55)</name>
    <dbReference type="NCBI Taxonomy" id="988480"/>
    <lineage>
        <taxon>Eukaryota</taxon>
        <taxon>Fungi</taxon>
        <taxon>Fungi incertae sedis</taxon>
        <taxon>Cryptomycota</taxon>
        <taxon>Cryptomycota incertae sedis</taxon>
        <taxon>Rozella</taxon>
    </lineage>
</organism>
<protein>
    <submittedName>
        <fullName evidence="2">Uncharacterized protein</fullName>
    </submittedName>
</protein>
<evidence type="ECO:0000313" key="2">
    <source>
        <dbReference type="EMBL" id="EPZ34434.1"/>
    </source>
</evidence>
<accession>A0A075B0F1</accession>
<proteinExistence type="predicted"/>
<keyword evidence="4" id="KW-1185">Reference proteome</keyword>
<evidence type="ECO:0000313" key="4">
    <source>
        <dbReference type="Proteomes" id="UP000030755"/>
    </source>
</evidence>
<dbReference type="Proteomes" id="UP000030755">
    <property type="component" value="Unassembled WGS sequence"/>
</dbReference>
<reference evidence="2 4" key="1">
    <citation type="journal article" date="2013" name="Curr. Biol.">
        <title>Shared signatures of parasitism and phylogenomics unite Cryptomycota and microsporidia.</title>
        <authorList>
            <person name="James T.Y."/>
            <person name="Pelin A."/>
            <person name="Bonen L."/>
            <person name="Ahrendt S."/>
            <person name="Sain D."/>
            <person name="Corradi N."/>
            <person name="Stajich J.E."/>
        </authorList>
    </citation>
    <scope>NUCLEOTIDE SEQUENCE [LARGE SCALE GENOMIC DNA]</scope>
    <source>
        <strain evidence="2">CSF55</strain>
        <strain evidence="2">CSF55</strain>
    </source>
</reference>